<dbReference type="CDD" id="cd00397">
    <property type="entry name" value="DNA_BRE_C"/>
    <property type="match status" value="1"/>
</dbReference>
<dbReference type="EMBL" id="FLUV01001496">
    <property type="protein sequence ID" value="SBW23086.1"/>
    <property type="molecule type" value="Genomic_DNA"/>
</dbReference>
<protein>
    <recommendedName>
        <fullName evidence="2">Tyr recombinase domain-containing protein</fullName>
    </recommendedName>
</protein>
<proteinExistence type="predicted"/>
<dbReference type="GO" id="GO:0006310">
    <property type="term" value="P:DNA recombination"/>
    <property type="evidence" value="ECO:0007669"/>
    <property type="project" value="UniProtKB-KW"/>
</dbReference>
<gene>
    <name evidence="3" type="ORF">FDG2_3554</name>
</gene>
<dbReference type="PROSITE" id="PS51898">
    <property type="entry name" value="TYR_RECOMBINASE"/>
    <property type="match status" value="1"/>
</dbReference>
<sequence>MDRHLGAIPQDAGAVPPPRGRVVPLAPVPATYAVAVDRYLTSAGIAASSARVYRVSLTTWCWPLAGQHPPPGRARRGARPPALDLADLDDPALPERLAAAYAARVSEVDADTVNRELAVVRAAVAWWRGQGWIDSDPTLGLERRPAPYDRTRALPREQVERLFQLEAPLREKTLWRLLYESAARAEEVLCLNIEDLDLPNKRARTIAKGGATEWIHWQSGTAQLLPRLIAGRTRGPLFLTDRKAPSRTPTLDTCPTTGRARLSYRRAAELFEYQTRAITSPNGQARGFTLHQLRHAALTHDAESGTSTPMLLARSRHSTARSLERYARPGVDAVASHVAHLDPATRRRAPGPS</sequence>
<dbReference type="InterPro" id="IPR013762">
    <property type="entry name" value="Integrase-like_cat_sf"/>
</dbReference>
<reference evidence="4" key="1">
    <citation type="submission" date="2016-02" db="EMBL/GenBank/DDBJ databases">
        <authorList>
            <person name="Wibberg D."/>
        </authorList>
    </citation>
    <scope>NUCLEOTIDE SEQUENCE [LARGE SCALE GENOMIC DNA]</scope>
</reference>
<dbReference type="AlphaFoldDB" id="A0A1C3NZU7"/>
<accession>A0A1C3NZU7</accession>
<dbReference type="Gene3D" id="1.10.443.10">
    <property type="entry name" value="Intergrase catalytic core"/>
    <property type="match status" value="1"/>
</dbReference>
<evidence type="ECO:0000259" key="2">
    <source>
        <dbReference type="PROSITE" id="PS51898"/>
    </source>
</evidence>
<organism evidence="3 4">
    <name type="scientific">Candidatus Protofrankia californiensis</name>
    <dbReference type="NCBI Taxonomy" id="1839754"/>
    <lineage>
        <taxon>Bacteria</taxon>
        <taxon>Bacillati</taxon>
        <taxon>Actinomycetota</taxon>
        <taxon>Actinomycetes</taxon>
        <taxon>Frankiales</taxon>
        <taxon>Frankiaceae</taxon>
        <taxon>Protofrankia</taxon>
    </lineage>
</organism>
<dbReference type="Pfam" id="PF00589">
    <property type="entry name" value="Phage_integrase"/>
    <property type="match status" value="1"/>
</dbReference>
<dbReference type="GO" id="GO:0015074">
    <property type="term" value="P:DNA integration"/>
    <property type="evidence" value="ECO:0007669"/>
    <property type="project" value="InterPro"/>
</dbReference>
<dbReference type="GO" id="GO:0003677">
    <property type="term" value="F:DNA binding"/>
    <property type="evidence" value="ECO:0007669"/>
    <property type="project" value="InterPro"/>
</dbReference>
<dbReference type="InterPro" id="IPR011010">
    <property type="entry name" value="DNA_brk_join_enz"/>
</dbReference>
<keyword evidence="4" id="KW-1185">Reference proteome</keyword>
<dbReference type="Proteomes" id="UP000199013">
    <property type="component" value="Unassembled WGS sequence"/>
</dbReference>
<name>A0A1C3NZU7_9ACTN</name>
<keyword evidence="1" id="KW-0233">DNA recombination</keyword>
<evidence type="ECO:0000313" key="4">
    <source>
        <dbReference type="Proteomes" id="UP000199013"/>
    </source>
</evidence>
<feature type="domain" description="Tyr recombinase" evidence="2">
    <location>
        <begin position="149"/>
        <end position="339"/>
    </location>
</feature>
<evidence type="ECO:0000313" key="3">
    <source>
        <dbReference type="EMBL" id="SBW23086.1"/>
    </source>
</evidence>
<dbReference type="SUPFAM" id="SSF56349">
    <property type="entry name" value="DNA breaking-rejoining enzymes"/>
    <property type="match status" value="1"/>
</dbReference>
<evidence type="ECO:0000256" key="1">
    <source>
        <dbReference type="ARBA" id="ARBA00023172"/>
    </source>
</evidence>
<dbReference type="InterPro" id="IPR002104">
    <property type="entry name" value="Integrase_catalytic"/>
</dbReference>